<evidence type="ECO:0000256" key="2">
    <source>
        <dbReference type="ARBA" id="ARBA00022630"/>
    </source>
</evidence>
<evidence type="ECO:0000259" key="5">
    <source>
        <dbReference type="Pfam" id="PF01266"/>
    </source>
</evidence>
<evidence type="ECO:0000313" key="6">
    <source>
        <dbReference type="EMBL" id="CAB4560339.1"/>
    </source>
</evidence>
<evidence type="ECO:0000256" key="1">
    <source>
        <dbReference type="ARBA" id="ARBA00001974"/>
    </source>
</evidence>
<dbReference type="InterPro" id="IPR045170">
    <property type="entry name" value="MTOX"/>
</dbReference>
<keyword evidence="3" id="KW-0274">FAD</keyword>
<dbReference type="Gene3D" id="3.30.9.10">
    <property type="entry name" value="D-Amino Acid Oxidase, subunit A, domain 2"/>
    <property type="match status" value="1"/>
</dbReference>
<organism evidence="6">
    <name type="scientific">freshwater metagenome</name>
    <dbReference type="NCBI Taxonomy" id="449393"/>
    <lineage>
        <taxon>unclassified sequences</taxon>
        <taxon>metagenomes</taxon>
        <taxon>ecological metagenomes</taxon>
    </lineage>
</organism>
<dbReference type="InterPro" id="IPR006076">
    <property type="entry name" value="FAD-dep_OxRdtase"/>
</dbReference>
<dbReference type="SUPFAM" id="SSF54373">
    <property type="entry name" value="FAD-linked reductases, C-terminal domain"/>
    <property type="match status" value="1"/>
</dbReference>
<dbReference type="Pfam" id="PF01266">
    <property type="entry name" value="DAO"/>
    <property type="match status" value="1"/>
</dbReference>
<gene>
    <name evidence="6" type="ORF">UFOPK1493_01740</name>
</gene>
<dbReference type="SUPFAM" id="SSF51905">
    <property type="entry name" value="FAD/NAD(P)-binding domain"/>
    <property type="match status" value="1"/>
</dbReference>
<evidence type="ECO:0000256" key="4">
    <source>
        <dbReference type="ARBA" id="ARBA00023002"/>
    </source>
</evidence>
<dbReference type="PANTHER" id="PTHR10961:SF7">
    <property type="entry name" value="FAD DEPENDENT OXIDOREDUCTASE DOMAIN-CONTAINING PROTEIN"/>
    <property type="match status" value="1"/>
</dbReference>
<dbReference type="InterPro" id="IPR036188">
    <property type="entry name" value="FAD/NAD-bd_sf"/>
</dbReference>
<keyword evidence="2" id="KW-0285">Flavoprotein</keyword>
<name>A0A6J6DC59_9ZZZZ</name>
<evidence type="ECO:0000256" key="3">
    <source>
        <dbReference type="ARBA" id="ARBA00022827"/>
    </source>
</evidence>
<dbReference type="GO" id="GO:0050660">
    <property type="term" value="F:flavin adenine dinucleotide binding"/>
    <property type="evidence" value="ECO:0007669"/>
    <property type="project" value="InterPro"/>
</dbReference>
<reference evidence="6" key="1">
    <citation type="submission" date="2020-05" db="EMBL/GenBank/DDBJ databases">
        <authorList>
            <person name="Chiriac C."/>
            <person name="Salcher M."/>
            <person name="Ghai R."/>
            <person name="Kavagutti S V."/>
        </authorList>
    </citation>
    <scope>NUCLEOTIDE SEQUENCE</scope>
</reference>
<comment type="cofactor">
    <cofactor evidence="1">
        <name>FAD</name>
        <dbReference type="ChEBI" id="CHEBI:57692"/>
    </cofactor>
</comment>
<dbReference type="PANTHER" id="PTHR10961">
    <property type="entry name" value="PEROXISOMAL SARCOSINE OXIDASE"/>
    <property type="match status" value="1"/>
</dbReference>
<accession>A0A6J6DC59</accession>
<sequence>MGASRQVVVVGLGGLGSAAAYWAARSGLDVLGLEQFELGHVRGASHDHSRIIRRSYHTTGYVTLAAEAYDAWRTVESDGDTEIVTRTGGVDLFPAGAAIDAGNYTASLTEAGVPFEWIDGAEVRRRWPGFAGTMLDTGVHAIQCDDTGIVPAGRATATLQRLAAEHGAELRPHSPVRELRPVGDEVDVVIDGDEDVEVIRAGHVIVTADAWTNRLLAPLGHEIPLAVTREQVSYFPHADLGRFSIGRLPVWIWMDDPSFYGFPVYAVTDAVKAAEDCGGPEVDPDTRTFDPDPAMEARLGAFVDGLLGPGMGTPRTTTCLYTLTSDRDFVCDRVPGLPQISVALGAAHGFKFASWFGRELAALATGAPVRAELAPFSMARPSLYVPISREAWMV</sequence>
<protein>
    <submittedName>
        <fullName evidence="6">Unannotated protein</fullName>
    </submittedName>
</protein>
<proteinExistence type="predicted"/>
<dbReference type="EMBL" id="CAEZSR010000057">
    <property type="protein sequence ID" value="CAB4560339.1"/>
    <property type="molecule type" value="Genomic_DNA"/>
</dbReference>
<dbReference type="Gene3D" id="3.50.50.60">
    <property type="entry name" value="FAD/NAD(P)-binding domain"/>
    <property type="match status" value="1"/>
</dbReference>
<feature type="domain" description="FAD dependent oxidoreductase" evidence="5">
    <location>
        <begin position="7"/>
        <end position="363"/>
    </location>
</feature>
<dbReference type="AlphaFoldDB" id="A0A6J6DC59"/>
<keyword evidence="4" id="KW-0560">Oxidoreductase</keyword>
<dbReference type="GO" id="GO:0008115">
    <property type="term" value="F:sarcosine oxidase activity"/>
    <property type="evidence" value="ECO:0007669"/>
    <property type="project" value="TreeGrafter"/>
</dbReference>